<evidence type="ECO:0000313" key="3">
    <source>
        <dbReference type="EMBL" id="QEG37986.1"/>
    </source>
</evidence>
<evidence type="ECO:0000313" key="4">
    <source>
        <dbReference type="Proteomes" id="UP000323917"/>
    </source>
</evidence>
<dbReference type="PROSITE" id="PS00018">
    <property type="entry name" value="EF_HAND_1"/>
    <property type="match status" value="1"/>
</dbReference>
<feature type="domain" description="Glucose/Sorbosone dehydrogenase" evidence="2">
    <location>
        <begin position="101"/>
        <end position="399"/>
    </location>
</feature>
<proteinExistence type="predicted"/>
<protein>
    <submittedName>
        <fullName evidence="3">Glucose / Sorbosone dehydrogenase</fullName>
    </submittedName>
</protein>
<dbReference type="EMBL" id="CP042913">
    <property type="protein sequence ID" value="QEG37986.1"/>
    <property type="molecule type" value="Genomic_DNA"/>
</dbReference>
<dbReference type="PANTHER" id="PTHR19328:SF75">
    <property type="entry name" value="ALDOSE SUGAR DEHYDROGENASE YLII"/>
    <property type="match status" value="1"/>
</dbReference>
<dbReference type="Gene3D" id="1.10.1330.10">
    <property type="entry name" value="Dockerin domain"/>
    <property type="match status" value="1"/>
</dbReference>
<dbReference type="SUPFAM" id="SSF50952">
    <property type="entry name" value="Soluble quinoprotein glucose dehydrogenase"/>
    <property type="match status" value="1"/>
</dbReference>
<sequence length="578" mass="61725" precursor="true">MGGTRWILVFLIGQMSICLEAAAALPARNPLDASIPKFDWSMELQDVVSIPNSNNQAPRLEFLTGGGAPGLAYVLDQRGKIYSFDTGAGSPTPVTFLDLTTAVPAFRDGFQQGLRGLAFHPDFNNSGTDGYRKFYTSHSRTAFGGPLVGNPVIFGAPSPPGVDHDSIVGEWTVNANGTVDTSSYRELLYVGQTNSDHNIAQIGFNPNASSGEPDFGKLYIALGDGGGPQDPFNLAQNLSQPLGSYLRIDPLAAGANPFSVPGDNPFRTSNDPATARNLIWANGLRNAHRFTFDTAGDGKMLITDIGQGSIEEINLGVAGANYGWDLREGTFLTTGNPNEVDNLPANHTTDGFTYPVAQYDHINNLVNGSVAIVGGSVYRGTQVPQLTGLYLFGEFATNSGPIFAVDVDELFQRDDFTNLTNLNNGHLAPFAEVQLTSGGVEKTLLQIIADETGQNESRTDLRFGVGPDGEIYVLNKHDGVVRKIVSVSGILDGDADRDGDVDGRDFLTWQRNFGKSGDWSDGDFNASGMVDQADLALWQAEYGNSAALASSRSVPEPTIISSCLIALMVASLSRKLLV</sequence>
<feature type="signal peptide" evidence="1">
    <location>
        <begin position="1"/>
        <end position="23"/>
    </location>
</feature>
<keyword evidence="4" id="KW-1185">Reference proteome</keyword>
<dbReference type="Proteomes" id="UP000323917">
    <property type="component" value="Chromosome"/>
</dbReference>
<dbReference type="GO" id="GO:0000272">
    <property type="term" value="P:polysaccharide catabolic process"/>
    <property type="evidence" value="ECO:0007669"/>
    <property type="project" value="InterPro"/>
</dbReference>
<dbReference type="OrthoDB" id="9770043at2"/>
<keyword evidence="1" id="KW-0732">Signal</keyword>
<dbReference type="RefSeq" id="WP_148076149.1">
    <property type="nucleotide sequence ID" value="NZ_CP042913.1"/>
</dbReference>
<gene>
    <name evidence="3" type="ORF">Pr1d_53340</name>
</gene>
<accession>A0A5B9QLW3</accession>
<dbReference type="Pfam" id="PF07995">
    <property type="entry name" value="GSDH"/>
    <property type="match status" value="1"/>
</dbReference>
<evidence type="ECO:0000259" key="2">
    <source>
        <dbReference type="Pfam" id="PF07995"/>
    </source>
</evidence>
<dbReference type="InterPro" id="IPR018247">
    <property type="entry name" value="EF_Hand_1_Ca_BS"/>
</dbReference>
<dbReference type="InterPro" id="IPR012938">
    <property type="entry name" value="Glc/Sorbosone_DH"/>
</dbReference>
<dbReference type="InterPro" id="IPR036439">
    <property type="entry name" value="Dockerin_dom_sf"/>
</dbReference>
<dbReference type="InterPro" id="IPR011042">
    <property type="entry name" value="6-blade_b-propeller_TolB-like"/>
</dbReference>
<reference evidence="3 4" key="1">
    <citation type="submission" date="2019-08" db="EMBL/GenBank/DDBJ databases">
        <title>Deep-cultivation of Planctomycetes and their phenomic and genomic characterization uncovers novel biology.</title>
        <authorList>
            <person name="Wiegand S."/>
            <person name="Jogler M."/>
            <person name="Boedeker C."/>
            <person name="Pinto D."/>
            <person name="Vollmers J."/>
            <person name="Rivas-Marin E."/>
            <person name="Kohn T."/>
            <person name="Peeters S.H."/>
            <person name="Heuer A."/>
            <person name="Rast P."/>
            <person name="Oberbeckmann S."/>
            <person name="Bunk B."/>
            <person name="Jeske O."/>
            <person name="Meyerdierks A."/>
            <person name="Storesund J.E."/>
            <person name="Kallscheuer N."/>
            <person name="Luecker S."/>
            <person name="Lage O.M."/>
            <person name="Pohl T."/>
            <person name="Merkel B.J."/>
            <person name="Hornburger P."/>
            <person name="Mueller R.-W."/>
            <person name="Bruemmer F."/>
            <person name="Labrenz M."/>
            <person name="Spormann A.M."/>
            <person name="Op den Camp H."/>
            <person name="Overmann J."/>
            <person name="Amann R."/>
            <person name="Jetten M.S.M."/>
            <person name="Mascher T."/>
            <person name="Medema M.H."/>
            <person name="Devos D.P."/>
            <person name="Kaster A.-K."/>
            <person name="Ovreas L."/>
            <person name="Rohde M."/>
            <person name="Galperin M.Y."/>
            <person name="Jogler C."/>
        </authorList>
    </citation>
    <scope>NUCLEOTIDE SEQUENCE [LARGE SCALE GENOMIC DNA]</scope>
    <source>
        <strain evidence="3 4">Pr1d</strain>
    </source>
</reference>
<evidence type="ECO:0000256" key="1">
    <source>
        <dbReference type="SAM" id="SignalP"/>
    </source>
</evidence>
<name>A0A5B9QLW3_9BACT</name>
<dbReference type="KEGG" id="bgok:Pr1d_53340"/>
<organism evidence="3 4">
    <name type="scientific">Bythopirellula goksoeyrii</name>
    <dbReference type="NCBI Taxonomy" id="1400387"/>
    <lineage>
        <taxon>Bacteria</taxon>
        <taxon>Pseudomonadati</taxon>
        <taxon>Planctomycetota</taxon>
        <taxon>Planctomycetia</taxon>
        <taxon>Pirellulales</taxon>
        <taxon>Lacipirellulaceae</taxon>
        <taxon>Bythopirellula</taxon>
    </lineage>
</organism>
<dbReference type="PANTHER" id="PTHR19328">
    <property type="entry name" value="HEDGEHOG-INTERACTING PROTEIN"/>
    <property type="match status" value="1"/>
</dbReference>
<dbReference type="Gene3D" id="2.120.10.30">
    <property type="entry name" value="TolB, C-terminal domain"/>
    <property type="match status" value="1"/>
</dbReference>
<dbReference type="AlphaFoldDB" id="A0A5B9QLW3"/>
<feature type="chain" id="PRO_5022738333" evidence="1">
    <location>
        <begin position="24"/>
        <end position="578"/>
    </location>
</feature>
<dbReference type="InterPro" id="IPR011041">
    <property type="entry name" value="Quinoprot_gluc/sorb_DH_b-prop"/>
</dbReference>